<organism evidence="1">
    <name type="scientific">Anopheles darlingi</name>
    <name type="common">Mosquito</name>
    <dbReference type="NCBI Taxonomy" id="43151"/>
    <lineage>
        <taxon>Eukaryota</taxon>
        <taxon>Metazoa</taxon>
        <taxon>Ecdysozoa</taxon>
        <taxon>Arthropoda</taxon>
        <taxon>Hexapoda</taxon>
        <taxon>Insecta</taxon>
        <taxon>Pterygota</taxon>
        <taxon>Neoptera</taxon>
        <taxon>Endopterygota</taxon>
        <taxon>Diptera</taxon>
        <taxon>Nematocera</taxon>
        <taxon>Culicoidea</taxon>
        <taxon>Culicidae</taxon>
        <taxon>Anophelinae</taxon>
        <taxon>Anopheles</taxon>
    </lineage>
</organism>
<dbReference type="EMBL" id="GGFL01005108">
    <property type="protein sequence ID" value="MBW69286.1"/>
    <property type="molecule type" value="Transcribed_RNA"/>
</dbReference>
<proteinExistence type="predicted"/>
<accession>A0A2M4CVC7</accession>
<protein>
    <submittedName>
        <fullName evidence="1">Uncharacterized protein</fullName>
    </submittedName>
</protein>
<evidence type="ECO:0000313" key="1">
    <source>
        <dbReference type="EMBL" id="MBW69286.1"/>
    </source>
</evidence>
<sequence>MDDLQHSTLRVLLARKVLYDVLLGHLRSDGEPALQLLLDAVQYFRVLFGRETFGTGQRATVGGGHRRNSKQTQRLSDVGFRSERLQLHLGQRFRNTYDGFELPYRDWNREPLIGGPLMLTDTRAQPYVLTLQLFGRHLVQPWSTVGAAVVDVLLQHGQRNLTLLLLQCCLRGVHVHVHYMLGQCNITLLIMLILHDEDHIETRKDRRHKVNVLITLRIVPSTKDRVGGCQHRAARVQRRRNASLSDRDRLLLHCLVDSDSIVLFHLVELIDTHHSTVSQHHRTALHDKVPCRRITHHRGCQTGRT</sequence>
<dbReference type="AlphaFoldDB" id="A0A2M4CVC7"/>
<name>A0A2M4CVC7_ANODA</name>
<reference evidence="1" key="1">
    <citation type="submission" date="2018-01" db="EMBL/GenBank/DDBJ databases">
        <title>An insight into the sialome of Amazonian anophelines.</title>
        <authorList>
            <person name="Ribeiro J.M."/>
            <person name="Scarpassa V."/>
            <person name="Calvo E."/>
        </authorList>
    </citation>
    <scope>NUCLEOTIDE SEQUENCE</scope>
</reference>